<name>A0ABR9XDI4_9SPHI</name>
<evidence type="ECO:0000256" key="1">
    <source>
        <dbReference type="ARBA" id="ARBA00001445"/>
    </source>
</evidence>
<dbReference type="Pfam" id="PF08531">
    <property type="entry name" value="Bac_rhamnosid_N"/>
    <property type="match status" value="1"/>
</dbReference>
<dbReference type="SUPFAM" id="SSF48208">
    <property type="entry name" value="Six-hairpin glycosidases"/>
    <property type="match status" value="1"/>
</dbReference>
<sequence length="882" mass="98824">MTIKRYYLLLLLLPLQTLAQSLKVTALQCEYRHNPQGVEALAPRLSWQLQSPKQGVLQTAYRVLVADDAAKLAANNGNVWDSKKINSGASIQIAYQGKALQAAKTYYWKVMVWDNKDNVSAWSSIYTWQMGLLTKADWHGAQWIAYDKIPDTSIIVPFIHLRGPKKLGYENDVLPLMRKTFSVKAPVKKATLYICGLGHFELSLNGKKVGDHFLDPGWTQYDKQALYVPFDITKDLKVGQNTVGIMLGNGFYYIPRDKRYRKLTGAFGHPEMICRLVMERADGTVENLISDQTWKTAPGPITFTSIYAGEDYNANLEQKGWDTNNFNDAKWQRVITIDGNPELNAQAADPLKVMQVFTPQSQKQLSTGAVVYDMGQNFSGIPQITVQGKKGDTVKIIPAELINADGSANQKGSGGPHYYNYILKGGDVETWQPRFTYYGFRYVQVESNAKIINVKGLHTRNSAVSTGNFTCSNELFNKTFKLIDWAIRSNMASVLTDCPHREKLGWLEEAHLMGSSVRYNYNIHQLALKCINDMRYAQTPEGLIPEIAPEFTHFTEPFRDSPEWGSNGIILPWYVYQWYGDKQVLADSYDMMKRYLAYLDKKSNNHILSQGLGDWYDLGPKPPGLSQHTPKGVTATSIYYYDLGIAAKTARLLGKDDDAKDYQKLAAEVRASYNKEFFNADTKEYATGSQAANAMSVYMGLVEEKDKEAVINNIVKDLKEHGNALTAGDIGYRYLLRVLDDAGRSDVIYAMNNRDDVPGYGYQLKHGATSLTESWPALPAVSNNHLMLGHLMEWFYSGLTGIREAEGSVAFNKIEIRPQVVGDITSVSASYQSPYGLISSSWKKQAGKFELKVSIPANTTAVVYLPNKKVNIGSGNYTFVAQ</sequence>
<dbReference type="InterPro" id="IPR013737">
    <property type="entry name" value="Bac_rhamnosid_N"/>
</dbReference>
<feature type="domain" description="Alpha-L-rhamnosidase six-hairpin glycosidase" evidence="7">
    <location>
        <begin position="466"/>
        <end position="797"/>
    </location>
</feature>
<dbReference type="InterPro" id="IPR013783">
    <property type="entry name" value="Ig-like_fold"/>
</dbReference>
<dbReference type="InterPro" id="IPR035396">
    <property type="entry name" value="Bac_rhamnosid6H"/>
</dbReference>
<dbReference type="InterPro" id="IPR016007">
    <property type="entry name" value="Alpha_rhamnosid"/>
</dbReference>
<accession>A0ABR9XDI4</accession>
<feature type="domain" description="Alpha-L-rhamnosidase C-terminal" evidence="8">
    <location>
        <begin position="801"/>
        <end position="872"/>
    </location>
</feature>
<dbReference type="Gene3D" id="2.60.120.260">
    <property type="entry name" value="Galactose-binding domain-like"/>
    <property type="match status" value="2"/>
</dbReference>
<evidence type="ECO:0000259" key="7">
    <source>
        <dbReference type="Pfam" id="PF17389"/>
    </source>
</evidence>
<reference evidence="9 10" key="1">
    <citation type="submission" date="2020-10" db="EMBL/GenBank/DDBJ databases">
        <title>Mucilaginibacter mali sp. nov., isolated from rhizosphere soil of apple orchard.</title>
        <authorList>
            <person name="Lee J.-S."/>
            <person name="Kim H.S."/>
            <person name="Kim J.-S."/>
        </authorList>
    </citation>
    <scope>NUCLEOTIDE SEQUENCE [LARGE SCALE GENOMIC DNA]</scope>
    <source>
        <strain evidence="9 10">KCTC 23157</strain>
    </source>
</reference>
<dbReference type="Pfam" id="PF25788">
    <property type="entry name" value="Ig_Rha78A_N"/>
    <property type="match status" value="1"/>
</dbReference>
<dbReference type="Proteomes" id="UP000632774">
    <property type="component" value="Unassembled WGS sequence"/>
</dbReference>
<protein>
    <recommendedName>
        <fullName evidence="2">alpha-L-rhamnosidase</fullName>
        <ecNumber evidence="2">3.2.1.40</ecNumber>
    </recommendedName>
</protein>
<dbReference type="Gene3D" id="2.60.40.10">
    <property type="entry name" value="Immunoglobulins"/>
    <property type="match status" value="1"/>
</dbReference>
<dbReference type="EC" id="3.2.1.40" evidence="2"/>
<dbReference type="PIRSF" id="PIRSF010631">
    <property type="entry name" value="A-rhamnsds"/>
    <property type="match status" value="1"/>
</dbReference>
<evidence type="ECO:0000256" key="4">
    <source>
        <dbReference type="SAM" id="SignalP"/>
    </source>
</evidence>
<organism evidence="9 10">
    <name type="scientific">Mucilaginibacter boryungensis</name>
    <dbReference type="NCBI Taxonomy" id="768480"/>
    <lineage>
        <taxon>Bacteria</taxon>
        <taxon>Pseudomonadati</taxon>
        <taxon>Bacteroidota</taxon>
        <taxon>Sphingobacteriia</taxon>
        <taxon>Sphingobacteriales</taxon>
        <taxon>Sphingobacteriaceae</taxon>
        <taxon>Mucilaginibacter</taxon>
    </lineage>
</organism>
<evidence type="ECO:0000259" key="8">
    <source>
        <dbReference type="Pfam" id="PF17390"/>
    </source>
</evidence>
<keyword evidence="3 9" id="KW-0378">Hydrolase</keyword>
<evidence type="ECO:0000313" key="9">
    <source>
        <dbReference type="EMBL" id="MBE9665250.1"/>
    </source>
</evidence>
<evidence type="ECO:0000256" key="3">
    <source>
        <dbReference type="ARBA" id="ARBA00022801"/>
    </source>
</evidence>
<evidence type="ECO:0000313" key="10">
    <source>
        <dbReference type="Proteomes" id="UP000632774"/>
    </source>
</evidence>
<dbReference type="InterPro" id="IPR035398">
    <property type="entry name" value="Bac_rhamnosid_C"/>
</dbReference>
<dbReference type="Pfam" id="PF05592">
    <property type="entry name" value="Bac_rhamnosid"/>
    <property type="match status" value="1"/>
</dbReference>
<feature type="chain" id="PRO_5045561038" description="alpha-L-rhamnosidase" evidence="4">
    <location>
        <begin position="20"/>
        <end position="882"/>
    </location>
</feature>
<comment type="catalytic activity">
    <reaction evidence="1">
        <text>Hydrolysis of terminal non-reducing alpha-L-rhamnose residues in alpha-L-rhamnosides.</text>
        <dbReference type="EC" id="3.2.1.40"/>
    </reaction>
</comment>
<dbReference type="Pfam" id="PF17389">
    <property type="entry name" value="Bac_rhamnosid6H"/>
    <property type="match status" value="1"/>
</dbReference>
<keyword evidence="10" id="KW-1185">Reference proteome</keyword>
<dbReference type="Pfam" id="PF17390">
    <property type="entry name" value="Bac_rhamnosid_C"/>
    <property type="match status" value="1"/>
</dbReference>
<comment type="caution">
    <text evidence="9">The sequence shown here is derived from an EMBL/GenBank/DDBJ whole genome shotgun (WGS) entry which is preliminary data.</text>
</comment>
<keyword evidence="4" id="KW-0732">Signal</keyword>
<dbReference type="InterPro" id="IPR008902">
    <property type="entry name" value="Rhamnosid_concanavalin"/>
</dbReference>
<dbReference type="InterPro" id="IPR008928">
    <property type="entry name" value="6-hairpin_glycosidase_sf"/>
</dbReference>
<gene>
    <name evidence="9" type="ORF">IRJ18_02670</name>
</gene>
<proteinExistence type="predicted"/>
<dbReference type="PANTHER" id="PTHR33307:SF11">
    <property type="entry name" value="ALPHA-L-RHAMNOSIDASE"/>
    <property type="match status" value="1"/>
</dbReference>
<dbReference type="PANTHER" id="PTHR33307">
    <property type="entry name" value="ALPHA-RHAMNOSIDASE (EUROFUNG)"/>
    <property type="match status" value="1"/>
</dbReference>
<dbReference type="GO" id="GO:0016787">
    <property type="term" value="F:hydrolase activity"/>
    <property type="evidence" value="ECO:0007669"/>
    <property type="project" value="UniProtKB-KW"/>
</dbReference>
<dbReference type="Gene3D" id="2.60.420.10">
    <property type="entry name" value="Maltose phosphorylase, domain 3"/>
    <property type="match status" value="1"/>
</dbReference>
<evidence type="ECO:0000256" key="2">
    <source>
        <dbReference type="ARBA" id="ARBA00012652"/>
    </source>
</evidence>
<feature type="domain" description="Bacterial alpha-L-rhamnosidase N-terminal" evidence="6">
    <location>
        <begin position="187"/>
        <end position="354"/>
    </location>
</feature>
<feature type="domain" description="Alpha-L-rhamnosidase concanavalin-like" evidence="5">
    <location>
        <begin position="364"/>
        <end position="452"/>
    </location>
</feature>
<dbReference type="Gene3D" id="1.50.10.10">
    <property type="match status" value="1"/>
</dbReference>
<evidence type="ECO:0000259" key="6">
    <source>
        <dbReference type="Pfam" id="PF08531"/>
    </source>
</evidence>
<dbReference type="RefSeq" id="WP_194104654.1">
    <property type="nucleotide sequence ID" value="NZ_JADFFM010000001.1"/>
</dbReference>
<dbReference type="EMBL" id="JADFFM010000001">
    <property type="protein sequence ID" value="MBE9665250.1"/>
    <property type="molecule type" value="Genomic_DNA"/>
</dbReference>
<feature type="signal peptide" evidence="4">
    <location>
        <begin position="1"/>
        <end position="19"/>
    </location>
</feature>
<evidence type="ECO:0000259" key="5">
    <source>
        <dbReference type="Pfam" id="PF05592"/>
    </source>
</evidence>
<dbReference type="InterPro" id="IPR012341">
    <property type="entry name" value="6hp_glycosidase-like_sf"/>
</dbReference>